<dbReference type="GO" id="GO:0005524">
    <property type="term" value="F:ATP binding"/>
    <property type="evidence" value="ECO:0007669"/>
    <property type="project" value="UniProtKB-KW"/>
</dbReference>
<keyword evidence="6" id="KW-0228">DNA excision</keyword>
<dbReference type="SUPFAM" id="SSF52540">
    <property type="entry name" value="P-loop containing nucleoside triphosphate hydrolases"/>
    <property type="match status" value="1"/>
</dbReference>
<comment type="subcellular location">
    <subcellularLocation>
        <location evidence="1">Cytoplasm</location>
    </subcellularLocation>
</comment>
<organism evidence="14 15">
    <name type="scientific">Tetragenococcus muriaticus PMC-11-5</name>
    <dbReference type="NCBI Taxonomy" id="1302649"/>
    <lineage>
        <taxon>Bacteria</taxon>
        <taxon>Bacillati</taxon>
        <taxon>Bacillota</taxon>
        <taxon>Bacilli</taxon>
        <taxon>Lactobacillales</taxon>
        <taxon>Enterococcaceae</taxon>
        <taxon>Tetragenococcus</taxon>
    </lineage>
</organism>
<keyword evidence="10" id="KW-0234">DNA repair</keyword>
<keyword evidence="4" id="KW-0547">Nucleotide-binding</keyword>
<keyword evidence="8" id="KW-0267">Excision nuclease</keyword>
<comment type="caution">
    <text evidence="14">The sequence shown here is derived from an EMBL/GenBank/DDBJ whole genome shotgun (WGS) entry which is preliminary data.</text>
</comment>
<evidence type="ECO:0000256" key="5">
    <source>
        <dbReference type="ARBA" id="ARBA00022763"/>
    </source>
</evidence>
<keyword evidence="2" id="KW-0963">Cytoplasm</keyword>
<evidence type="ECO:0000256" key="10">
    <source>
        <dbReference type="ARBA" id="ARBA00023204"/>
    </source>
</evidence>
<evidence type="ECO:0000256" key="12">
    <source>
        <dbReference type="ARBA" id="ARBA00039316"/>
    </source>
</evidence>
<dbReference type="Proteomes" id="UP000029380">
    <property type="component" value="Unassembled WGS sequence"/>
</dbReference>
<dbReference type="GO" id="GO:0004518">
    <property type="term" value="F:nuclease activity"/>
    <property type="evidence" value="ECO:0007669"/>
    <property type="project" value="UniProtKB-KW"/>
</dbReference>
<evidence type="ECO:0000256" key="3">
    <source>
        <dbReference type="ARBA" id="ARBA00022737"/>
    </source>
</evidence>
<evidence type="ECO:0000256" key="11">
    <source>
        <dbReference type="ARBA" id="ARBA00038000"/>
    </source>
</evidence>
<protein>
    <recommendedName>
        <fullName evidence="12">UvrABC system protein A</fullName>
    </recommendedName>
    <alternativeName>
        <fullName evidence="13">Excinuclease ABC subunit A</fullName>
    </alternativeName>
</protein>
<dbReference type="AlphaFoldDB" id="A0A091C6K4"/>
<gene>
    <name evidence="14" type="ORF">TMUPMC115_1233</name>
</gene>
<keyword evidence="9" id="KW-0238">DNA-binding</keyword>
<evidence type="ECO:0000256" key="8">
    <source>
        <dbReference type="ARBA" id="ARBA00022881"/>
    </source>
</evidence>
<reference evidence="14 15" key="1">
    <citation type="submission" date="2014-08" db="EMBL/GenBank/DDBJ databases">
        <title>Genome sequence of Tetragenococcus muriaticus.</title>
        <authorList>
            <person name="Chuea-nongthon C."/>
            <person name="Rodtong S."/>
            <person name="Yongsawatdigul J."/>
            <person name="Steele J.L."/>
            <person name="Liu X.-y."/>
            <person name="Speers J."/>
            <person name="Glasner J.D."/>
            <person name="Neeno-Eckwall E.C."/>
        </authorList>
    </citation>
    <scope>NUCLEOTIDE SEQUENCE [LARGE SCALE GENOMIC DNA]</scope>
    <source>
        <strain evidence="14 15">PMC-11-5</strain>
    </source>
</reference>
<evidence type="ECO:0000256" key="2">
    <source>
        <dbReference type="ARBA" id="ARBA00022490"/>
    </source>
</evidence>
<comment type="similarity">
    <text evidence="11">Belongs to the ABC transporter superfamily. UvrA family.</text>
</comment>
<dbReference type="GO" id="GO:0005737">
    <property type="term" value="C:cytoplasm"/>
    <property type="evidence" value="ECO:0007669"/>
    <property type="project" value="UniProtKB-SubCell"/>
</dbReference>
<accession>A0A091C6K4</accession>
<evidence type="ECO:0000256" key="9">
    <source>
        <dbReference type="ARBA" id="ARBA00023125"/>
    </source>
</evidence>
<keyword evidence="7" id="KW-0067">ATP-binding</keyword>
<dbReference type="PATRIC" id="fig|1302649.3.peg.1236"/>
<evidence type="ECO:0000256" key="4">
    <source>
        <dbReference type="ARBA" id="ARBA00022741"/>
    </source>
</evidence>
<dbReference type="PANTHER" id="PTHR43152">
    <property type="entry name" value="UVRABC SYSTEM PROTEIN A"/>
    <property type="match status" value="1"/>
</dbReference>
<dbReference type="GO" id="GO:0003677">
    <property type="term" value="F:DNA binding"/>
    <property type="evidence" value="ECO:0007669"/>
    <property type="project" value="UniProtKB-KW"/>
</dbReference>
<evidence type="ECO:0000313" key="15">
    <source>
        <dbReference type="Proteomes" id="UP000029380"/>
    </source>
</evidence>
<dbReference type="GO" id="GO:0006281">
    <property type="term" value="P:DNA repair"/>
    <property type="evidence" value="ECO:0007669"/>
    <property type="project" value="UniProtKB-KW"/>
</dbReference>
<evidence type="ECO:0000256" key="6">
    <source>
        <dbReference type="ARBA" id="ARBA00022769"/>
    </source>
</evidence>
<proteinExistence type="inferred from homology"/>
<evidence type="ECO:0000313" key="14">
    <source>
        <dbReference type="EMBL" id="KFN91742.1"/>
    </source>
</evidence>
<dbReference type="InterPro" id="IPR027417">
    <property type="entry name" value="P-loop_NTPase"/>
</dbReference>
<keyword evidence="3" id="KW-0677">Repeat</keyword>
<dbReference type="Gene3D" id="3.40.50.300">
    <property type="entry name" value="P-loop containing nucleotide triphosphate hydrolases"/>
    <property type="match status" value="1"/>
</dbReference>
<keyword evidence="5" id="KW-0227">DNA damage</keyword>
<name>A0A091C6K4_9ENTE</name>
<dbReference type="EMBL" id="JPVU01000132">
    <property type="protein sequence ID" value="KFN91742.1"/>
    <property type="molecule type" value="Genomic_DNA"/>
</dbReference>
<dbReference type="PANTHER" id="PTHR43152:SF3">
    <property type="entry name" value="UVRABC SYSTEM PROTEIN A"/>
    <property type="match status" value="1"/>
</dbReference>
<evidence type="ECO:0000256" key="7">
    <source>
        <dbReference type="ARBA" id="ARBA00022840"/>
    </source>
</evidence>
<sequence>MIVVEHDEDTMRSSDYLIDVGPGAGDYGGEIVASGTPEQVAATPDSLTGAYLSGKKEIPVPEKRRKGN</sequence>
<evidence type="ECO:0000256" key="1">
    <source>
        <dbReference type="ARBA" id="ARBA00004496"/>
    </source>
</evidence>
<evidence type="ECO:0000256" key="13">
    <source>
        <dbReference type="ARBA" id="ARBA00042156"/>
    </source>
</evidence>